<organism evidence="1 2">
    <name type="scientific">[Myrmecia] bisecta</name>
    <dbReference type="NCBI Taxonomy" id="41462"/>
    <lineage>
        <taxon>Eukaryota</taxon>
        <taxon>Viridiplantae</taxon>
        <taxon>Chlorophyta</taxon>
        <taxon>core chlorophytes</taxon>
        <taxon>Trebouxiophyceae</taxon>
        <taxon>Trebouxiales</taxon>
        <taxon>Trebouxiaceae</taxon>
        <taxon>Myrmecia</taxon>
    </lineage>
</organism>
<dbReference type="InterPro" id="IPR036866">
    <property type="entry name" value="RibonucZ/Hydroxyglut_hydro"/>
</dbReference>
<dbReference type="Proteomes" id="UP001489004">
    <property type="component" value="Unassembled WGS sequence"/>
</dbReference>
<reference evidence="1 2" key="1">
    <citation type="journal article" date="2024" name="Nat. Commun.">
        <title>Phylogenomics reveals the evolutionary origins of lichenization in chlorophyte algae.</title>
        <authorList>
            <person name="Puginier C."/>
            <person name="Libourel C."/>
            <person name="Otte J."/>
            <person name="Skaloud P."/>
            <person name="Haon M."/>
            <person name="Grisel S."/>
            <person name="Petersen M."/>
            <person name="Berrin J.G."/>
            <person name="Delaux P.M."/>
            <person name="Dal Grande F."/>
            <person name="Keller J."/>
        </authorList>
    </citation>
    <scope>NUCLEOTIDE SEQUENCE [LARGE SCALE GENOMIC DNA]</scope>
    <source>
        <strain evidence="1 2">SAG 2043</strain>
    </source>
</reference>
<dbReference type="PANTHER" id="PTHR33835">
    <property type="entry name" value="YALI0C07656P"/>
    <property type="match status" value="1"/>
</dbReference>
<evidence type="ECO:0000313" key="2">
    <source>
        <dbReference type="Proteomes" id="UP001489004"/>
    </source>
</evidence>
<accession>A0AAW1QEK3</accession>
<dbReference type="PANTHER" id="PTHR33835:SF2">
    <property type="entry name" value="LYSINE-TRNA LIGASE"/>
    <property type="match status" value="1"/>
</dbReference>
<evidence type="ECO:0000313" key="1">
    <source>
        <dbReference type="EMBL" id="KAK9819860.1"/>
    </source>
</evidence>
<dbReference type="SUPFAM" id="SSF56281">
    <property type="entry name" value="Metallo-hydrolase/oxidoreductase"/>
    <property type="match status" value="1"/>
</dbReference>
<dbReference type="EMBL" id="JALJOR010000003">
    <property type="protein sequence ID" value="KAK9819860.1"/>
    <property type="molecule type" value="Genomic_DNA"/>
</dbReference>
<comment type="caution">
    <text evidence="1">The sequence shown here is derived from an EMBL/GenBank/DDBJ whole genome shotgun (WGS) entry which is preliminary data.</text>
</comment>
<gene>
    <name evidence="1" type="ORF">WJX72_003408</name>
</gene>
<keyword evidence="2" id="KW-1185">Reference proteome</keyword>
<sequence length="292" mass="32504">MMSTGGVCSATPSTLQEAGTQAVAQAVRSRAFRSLLPPYFERETRVQEYRDELWGLTQPFPIPFTGQSADLRMTVTRLQDGSLWCHAPIAPTEEVLGALADMQGEVKHIIIPNNGLEHWYFAPALAAAFPSATVWVPPGFFKRRFLVPGIGLTKMRRTSDCRELGDEAPPAWAGQIEQAVFQTRFLTELGFVLCTQRALLVSDAALRVDETCIGDSDPSTAQKLGLWKRLGPVTRQVFEKYPEAGKRWVERIQEFDFDMVVPAHMAAPVMDGKRQFADCFDFLYSGSEPQTA</sequence>
<dbReference type="AlphaFoldDB" id="A0AAW1QEK3"/>
<proteinExistence type="predicted"/>
<dbReference type="Pfam" id="PF14234">
    <property type="entry name" value="DUF4336"/>
    <property type="match status" value="2"/>
</dbReference>
<protein>
    <submittedName>
        <fullName evidence="1">Uncharacterized protein</fullName>
    </submittedName>
</protein>
<dbReference type="InterPro" id="IPR025638">
    <property type="entry name" value="DUF4336"/>
</dbReference>
<name>A0AAW1QEK3_9CHLO</name>